<dbReference type="OrthoDB" id="327629at2759"/>
<name>A0A078ADX9_STYLE</name>
<evidence type="ECO:0000256" key="1">
    <source>
        <dbReference type="SAM" id="Coils"/>
    </source>
</evidence>
<protein>
    <submittedName>
        <fullName evidence="3">Uncharacterized protein</fullName>
    </submittedName>
</protein>
<accession>A0A078ADX9</accession>
<keyword evidence="4" id="KW-1185">Reference proteome</keyword>
<feature type="coiled-coil region" evidence="1">
    <location>
        <begin position="784"/>
        <end position="836"/>
    </location>
</feature>
<evidence type="ECO:0000313" key="3">
    <source>
        <dbReference type="EMBL" id="CDW80056.1"/>
    </source>
</evidence>
<feature type="coiled-coil region" evidence="1">
    <location>
        <begin position="660"/>
        <end position="701"/>
    </location>
</feature>
<reference evidence="3 4" key="1">
    <citation type="submission" date="2014-06" db="EMBL/GenBank/DDBJ databases">
        <authorList>
            <person name="Swart Estienne"/>
        </authorList>
    </citation>
    <scope>NUCLEOTIDE SEQUENCE [LARGE SCALE GENOMIC DNA]</scope>
    <source>
        <strain evidence="3 4">130c</strain>
    </source>
</reference>
<feature type="region of interest" description="Disordered" evidence="2">
    <location>
        <begin position="946"/>
        <end position="969"/>
    </location>
</feature>
<dbReference type="EMBL" id="CCKQ01008594">
    <property type="protein sequence ID" value="CDW80056.1"/>
    <property type="molecule type" value="Genomic_DNA"/>
</dbReference>
<feature type="region of interest" description="Disordered" evidence="2">
    <location>
        <begin position="335"/>
        <end position="421"/>
    </location>
</feature>
<feature type="compositionally biased region" description="Polar residues" evidence="2">
    <location>
        <begin position="378"/>
        <end position="397"/>
    </location>
</feature>
<feature type="coiled-coil region" evidence="1">
    <location>
        <begin position="492"/>
        <end position="519"/>
    </location>
</feature>
<organism evidence="3 4">
    <name type="scientific">Stylonychia lemnae</name>
    <name type="common">Ciliate</name>
    <dbReference type="NCBI Taxonomy" id="5949"/>
    <lineage>
        <taxon>Eukaryota</taxon>
        <taxon>Sar</taxon>
        <taxon>Alveolata</taxon>
        <taxon>Ciliophora</taxon>
        <taxon>Intramacronucleata</taxon>
        <taxon>Spirotrichea</taxon>
        <taxon>Stichotrichia</taxon>
        <taxon>Sporadotrichida</taxon>
        <taxon>Oxytrichidae</taxon>
        <taxon>Stylonychinae</taxon>
        <taxon>Stylonychia</taxon>
    </lineage>
</organism>
<proteinExistence type="predicted"/>
<dbReference type="Proteomes" id="UP000039865">
    <property type="component" value="Unassembled WGS sequence"/>
</dbReference>
<evidence type="ECO:0000256" key="2">
    <source>
        <dbReference type="SAM" id="MobiDB-lite"/>
    </source>
</evidence>
<gene>
    <name evidence="3" type="primary">Contig7004.g7497</name>
    <name evidence="3" type="ORF">STYLEM_9051</name>
</gene>
<sequence>MNNSLTNSYFDPIEQVQVNDGIQRSKRDEFLVLDEKSNIDQKYILRRGDGLSDFLTVKSHFYKLKTAQLEDSFYKQNVLMRGNELITTASLQNYLDTMQLHLDAQMDMRILKINEELEAKLSHFTGEMIMALKEKASKKSMQTDNLFVMDIVRDNEMKINQALASLDQIVIQKVSCKAEIKDVESLDINKADISAVKEINERINRIEMMMHEYLSADSNEDEFDERDGSFDDDVDSAEMKDQVNNSSSQFGFRHNKSLDIDDEQKVDLSMVDISPKDHALMGHDQINSVQTPSTHANVQNIDLIIGRNGDPPINSIEVINNQKKALEQYVNDQIPATNQFKKKEKENNQGKKQNHQQANQPIRKSPREKLPNFPQPVVQPSTNNKSKFASSTNQHLNFPNYHHDNAQKSPFLSPKETSPKSKVNEMKGIDLFNNKGANINNDTNAASILNDKNITDRIQDRQLLDKKYTQEMAQPQIMPQIGVKIKLSGKQVKVEENSKSNLEKEISEKSNTLEQAKDKVPLNNDMLSQGSSLRFAQSRLGSTSPYRKNKMNALKRGQPQINDTVEIDNLKRDFIMVNQQIKDLQEKLHKHEVDIHPQIAFIHNNHQKIQQVIKSYETLKLRIHEHETYDEKLKESYLKKSVETIKKMKIGIEKDQQLVKEQYQQDKEFYKQKLKTFETNEENLRQLMELVKKKLQALKFQNLNLSAQEQQTLFGSIQEGQMSTRSNFNNTQNITIIGGQVNSTTISNEEFNREIENLKNFVMIKLQEVLGEIEEIKRPVNDSIQNIQKESQALSRELDRYDALYRIILSDFQQILDDHKSLIEKQHNQLIQQQKQHQENLAYQTLPIQTHQLIPNTPLHQTKLCSLMSHPDPKSLGHHTPNTYADSILSKLDQVNSKIIDAKRRFKKSFDQDLLEMASVDNISSNNNTKLGFRNQSSSVMRNSIQGNKDSFTKTDRARTSMGQNKSYKDRDASNLIREYEQRKQNDYFEVGGGQAPKRNIYSSSMEKYKRVIQTSALHKSTGFQQRPINMTANNSPTIRSNLNDSVLTTQIVTPSLKLKDYQKGPLNEIKINLKRFGHLIQ</sequence>
<dbReference type="AlphaFoldDB" id="A0A078ADX9"/>
<keyword evidence="1" id="KW-0175">Coiled coil</keyword>
<dbReference type="InParanoid" id="A0A078ADX9"/>
<evidence type="ECO:0000313" key="4">
    <source>
        <dbReference type="Proteomes" id="UP000039865"/>
    </source>
</evidence>